<dbReference type="Gene3D" id="2.70.230.10">
    <property type="match status" value="1"/>
</dbReference>
<dbReference type="EMBL" id="KY748209">
    <property type="protein sequence ID" value="ASU50629.1"/>
    <property type="molecule type" value="Genomic_DNA"/>
</dbReference>
<dbReference type="SUPFAM" id="SSF48726">
    <property type="entry name" value="Immunoglobulin"/>
    <property type="match status" value="1"/>
</dbReference>
<keyword evidence="3" id="KW-0261">Viral envelope protein</keyword>
<feature type="region of interest" description="Disordered" evidence="1">
    <location>
        <begin position="271"/>
        <end position="312"/>
    </location>
</feature>
<dbReference type="GO" id="GO:0019031">
    <property type="term" value="C:viral envelope"/>
    <property type="evidence" value="ECO:0007669"/>
    <property type="project" value="UniProtKB-KW"/>
</dbReference>
<dbReference type="GO" id="GO:0016020">
    <property type="term" value="C:membrane"/>
    <property type="evidence" value="ECO:0007669"/>
    <property type="project" value="InterPro"/>
</dbReference>
<dbReference type="InterPro" id="IPR002896">
    <property type="entry name" value="Herpes_glycop_dom"/>
</dbReference>
<evidence type="ECO:0000259" key="2">
    <source>
        <dbReference type="Pfam" id="PF01537"/>
    </source>
</evidence>
<reference evidence="3" key="1">
    <citation type="submission" date="2017-03" db="EMBL/GenBank/DDBJ databases">
        <authorList>
            <person name="Munoz-Gutierrez J.F."/>
            <person name="Cornish T.E."/>
            <person name="Sondgeroth K.S."/>
            <person name="Creekmore T.E."/>
            <person name="Miller M.M."/>
        </authorList>
    </citation>
    <scope>NUCLEOTIDE SEQUENCE</scope>
    <source>
        <strain evidence="3">Odocoileus_hemionus _00_1</strain>
    </source>
</reference>
<evidence type="ECO:0000256" key="1">
    <source>
        <dbReference type="SAM" id="MobiDB-lite"/>
    </source>
</evidence>
<proteinExistence type="predicted"/>
<dbReference type="InterPro" id="IPR036179">
    <property type="entry name" value="Ig-like_dom_sf"/>
</dbReference>
<dbReference type="Pfam" id="PF01537">
    <property type="entry name" value="Herpes_glycop_D"/>
    <property type="match status" value="1"/>
</dbReference>
<feature type="compositionally biased region" description="Gly residues" evidence="1">
    <location>
        <begin position="283"/>
        <end position="296"/>
    </location>
</feature>
<feature type="domain" description="Herpesvirus glycoprotein D/GG/GX" evidence="2">
    <location>
        <begin position="68"/>
        <end position="192"/>
    </location>
</feature>
<accession>A0A223PZ76</accession>
<feature type="compositionally biased region" description="Basic and acidic residues" evidence="1">
    <location>
        <begin position="297"/>
        <end position="306"/>
    </location>
</feature>
<organism evidence="3">
    <name type="scientific">Mule deer alphaherpesvirus</name>
    <dbReference type="NCBI Taxonomy" id="2026363"/>
    <lineage>
        <taxon>Viruses</taxon>
        <taxon>Duplodnaviria</taxon>
        <taxon>Heunggongvirae</taxon>
        <taxon>Peploviricota</taxon>
        <taxon>Herviviricetes</taxon>
        <taxon>Herpesvirales</taxon>
        <taxon>Orthoherpesviridae</taxon>
        <taxon>Alphaherpesvirinae</taxon>
    </lineage>
</organism>
<name>A0A223PZ76_9ALPH</name>
<keyword evidence="3" id="KW-0946">Virion</keyword>
<reference evidence="3" key="2">
    <citation type="journal article" date="2018" name="J. Vet. Diagn. Invest.">
        <title>Infectious keratoconjunctivitis in free-ranging mule deer in Wyoming: a retrospective study and identification of a novel alphaherpesvirus.</title>
        <authorList>
            <person name="Munoz Gutierrez J.F."/>
            <person name="Sondgeroth K.S."/>
            <person name="Williams E.S."/>
            <person name="Montgomery D.L."/>
            <person name="Creekmore T.E."/>
            <person name="Miller M.M."/>
        </authorList>
    </citation>
    <scope>NUCLEOTIDE SEQUENCE</scope>
    <source>
        <strain evidence="3">Odocoileus_hemionus _00_1</strain>
    </source>
</reference>
<sequence length="312" mass="34540">MGGPVPAALLAALLAAMAAALPTPAPRVTVNIDPPPYPPMRYNYTERWHTTGPIPSPFSDDPERHVEVRYATSADACDMLALIADPQVGRTLWEAAHRRARAYNATVIWYKIESGCARPLYYMEYTECDPRKHFGYCRYRTPPFWTSFLAGFAYPTDDELGLVLAAPAPLVEGQYRRAVYIDGVPTYTDFMVALPAGECWFSKRAAAGGFTFSGCFSAQDYEQGRVMRLTYLMQYYPQEAHKAMVDYWYMRHGGVVPPYFEESVRYERPPSATAARARLARAGGRGGGGRRGGGGEGGRRGGEARRPGPPRG</sequence>
<protein>
    <submittedName>
        <fullName evidence="3">Envelope glycoprotein D</fullName>
    </submittedName>
</protein>
<evidence type="ECO:0000313" key="3">
    <source>
        <dbReference type="EMBL" id="ASU50629.1"/>
    </source>
</evidence>